<proteinExistence type="predicted"/>
<accession>A0A2H0YPP1</accession>
<dbReference type="Proteomes" id="UP000236845">
    <property type="component" value="Unassembled WGS sequence"/>
</dbReference>
<name>A0A2H0YPP1_9BACT</name>
<reference evidence="3" key="1">
    <citation type="submission" date="2017-09" db="EMBL/GenBank/DDBJ databases">
        <title>Depth-based differentiation of microbial function through sediment-hosted aquifers and enrichment of novel symbionts in the deep terrestrial subsurface.</title>
        <authorList>
            <person name="Probst A.J."/>
            <person name="Ladd B."/>
            <person name="Jarett J.K."/>
            <person name="Geller-Mcgrath D.E."/>
            <person name="Sieber C.M.K."/>
            <person name="Emerson J.B."/>
            <person name="Anantharaman K."/>
            <person name="Thomas B.C."/>
            <person name="Malmstrom R."/>
            <person name="Stieglmeier M."/>
            <person name="Klingl A."/>
            <person name="Woyke T."/>
            <person name="Ryan C.M."/>
            <person name="Banfield J.F."/>
        </authorList>
    </citation>
    <scope>NUCLEOTIDE SEQUENCE [LARGE SCALE GENOMIC DNA]</scope>
</reference>
<dbReference type="AlphaFoldDB" id="A0A2H0YPP1"/>
<gene>
    <name evidence="2" type="ORF">COT26_03010</name>
</gene>
<feature type="compositionally biased region" description="Polar residues" evidence="1">
    <location>
        <begin position="1"/>
        <end position="10"/>
    </location>
</feature>
<evidence type="ECO:0000313" key="2">
    <source>
        <dbReference type="EMBL" id="PIS40464.1"/>
    </source>
</evidence>
<evidence type="ECO:0000256" key="1">
    <source>
        <dbReference type="SAM" id="MobiDB-lite"/>
    </source>
</evidence>
<feature type="region of interest" description="Disordered" evidence="1">
    <location>
        <begin position="1"/>
        <end position="24"/>
    </location>
</feature>
<evidence type="ECO:0000313" key="3">
    <source>
        <dbReference type="Proteomes" id="UP000236845"/>
    </source>
</evidence>
<feature type="compositionally biased region" description="Basic and acidic residues" evidence="1">
    <location>
        <begin position="14"/>
        <end position="24"/>
    </location>
</feature>
<sequence>MPIEAHTSQPAPGEIERVSVSEAEEKTPELFDISEFQLPKTDYQIPVATALKIQSLEQSLRETYADAKGKSENLSELEKKPEQAKNVWQIEQQADKLIYRDERGQAQEISFGELLTDGEWGLQYYFDKSVTDEIKLEYLKAEAQRKMHAGYNKALLLQELANPDLDEYKRTGYQAMLDDMESGQEHFGLQIEKAVKNFFKKISIDHQFFEVYDTDVKKDMRDKIDFILANVHHLQGVAVEEDPNAKKEIDVQFTTNLSPENIWNKSSQLQRAREHSKTESTDAIQALIKMDGRNFRFSQNRWAAKKTPGGPDKAWRAGTKWELFQQAMRKFLKPEEIDAYWTMLNKKK</sequence>
<protein>
    <submittedName>
        <fullName evidence="2">Uncharacterized protein</fullName>
    </submittedName>
</protein>
<organism evidence="2 3">
    <name type="scientific">Candidatus Kerfeldbacteria bacterium CG08_land_8_20_14_0_20_43_14</name>
    <dbReference type="NCBI Taxonomy" id="2014246"/>
    <lineage>
        <taxon>Bacteria</taxon>
        <taxon>Candidatus Kerfeldiibacteriota</taxon>
    </lineage>
</organism>
<dbReference type="EMBL" id="PEXW01000067">
    <property type="protein sequence ID" value="PIS40464.1"/>
    <property type="molecule type" value="Genomic_DNA"/>
</dbReference>
<comment type="caution">
    <text evidence="2">The sequence shown here is derived from an EMBL/GenBank/DDBJ whole genome shotgun (WGS) entry which is preliminary data.</text>
</comment>